<keyword evidence="6" id="KW-0545">Nucleotide biosynthesis</keyword>
<reference evidence="17" key="1">
    <citation type="journal article" date="2021" name="PeerJ">
        <title>Extensive microbial diversity within the chicken gut microbiome revealed by metagenomics and culture.</title>
        <authorList>
            <person name="Gilroy R."/>
            <person name="Ravi A."/>
            <person name="Getino M."/>
            <person name="Pursley I."/>
            <person name="Horton D.L."/>
            <person name="Alikhan N.F."/>
            <person name="Baker D."/>
            <person name="Gharbi K."/>
            <person name="Hall N."/>
            <person name="Watson M."/>
            <person name="Adriaenssens E.M."/>
            <person name="Foster-Nyarko E."/>
            <person name="Jarju S."/>
            <person name="Secka A."/>
            <person name="Antonio M."/>
            <person name="Oren A."/>
            <person name="Chaudhuri R.R."/>
            <person name="La Ragione R."/>
            <person name="Hildebrand F."/>
            <person name="Pallen M.J."/>
        </authorList>
    </citation>
    <scope>NUCLEOTIDE SEQUENCE</scope>
    <source>
        <strain evidence="17">Gambia16-930</strain>
    </source>
</reference>
<keyword evidence="5" id="KW-0479">Metal-binding</keyword>
<dbReference type="Pfam" id="PF14572">
    <property type="entry name" value="Pribosyl_synth"/>
    <property type="match status" value="1"/>
</dbReference>
<dbReference type="InterPro" id="IPR029057">
    <property type="entry name" value="PRTase-like"/>
</dbReference>
<proteinExistence type="inferred from homology"/>
<dbReference type="Pfam" id="PF13793">
    <property type="entry name" value="Pribosyltran_N"/>
    <property type="match status" value="1"/>
</dbReference>
<dbReference type="EMBL" id="DXGG01000188">
    <property type="protein sequence ID" value="HIW87804.1"/>
    <property type="molecule type" value="Genomic_DNA"/>
</dbReference>
<dbReference type="EC" id="2.7.6.1" evidence="3"/>
<evidence type="ECO:0000256" key="1">
    <source>
        <dbReference type="ARBA" id="ARBA00001946"/>
    </source>
</evidence>
<dbReference type="PANTHER" id="PTHR10210">
    <property type="entry name" value="RIBOSE-PHOSPHATE DIPHOSPHOKINASE FAMILY MEMBER"/>
    <property type="match status" value="1"/>
</dbReference>
<evidence type="ECO:0000256" key="6">
    <source>
        <dbReference type="ARBA" id="ARBA00022727"/>
    </source>
</evidence>
<evidence type="ECO:0000256" key="13">
    <source>
        <dbReference type="ARBA" id="ARBA00054914"/>
    </source>
</evidence>
<dbReference type="GO" id="GO:0006164">
    <property type="term" value="P:purine nucleotide biosynthetic process"/>
    <property type="evidence" value="ECO:0007669"/>
    <property type="project" value="TreeGrafter"/>
</dbReference>
<evidence type="ECO:0000256" key="15">
    <source>
        <dbReference type="ARBA" id="ARBA00069492"/>
    </source>
</evidence>
<dbReference type="PROSITE" id="PS00114">
    <property type="entry name" value="PRPP_SYNTHASE"/>
    <property type="match status" value="1"/>
</dbReference>
<keyword evidence="9" id="KW-0067">ATP-binding</keyword>
<evidence type="ECO:0000313" key="18">
    <source>
        <dbReference type="Proteomes" id="UP000824267"/>
    </source>
</evidence>
<dbReference type="InterPro" id="IPR029099">
    <property type="entry name" value="Pribosyltran_N"/>
</dbReference>
<dbReference type="InterPro" id="IPR000836">
    <property type="entry name" value="PRTase_dom"/>
</dbReference>
<protein>
    <recommendedName>
        <fullName evidence="15">Ribose-phosphate pyrophosphokinase</fullName>
        <ecNumber evidence="3">2.7.6.1</ecNumber>
    </recommendedName>
    <alternativeName>
        <fullName evidence="11">Phosphoribosyl pyrophosphate synthase</fullName>
    </alternativeName>
</protein>
<feature type="domain" description="Ribose-phosphate pyrophosphokinase N-terminal" evidence="16">
    <location>
        <begin position="11"/>
        <end position="125"/>
    </location>
</feature>
<evidence type="ECO:0000256" key="14">
    <source>
        <dbReference type="ARBA" id="ARBA00061444"/>
    </source>
</evidence>
<dbReference type="GO" id="GO:0000287">
    <property type="term" value="F:magnesium ion binding"/>
    <property type="evidence" value="ECO:0007669"/>
    <property type="project" value="InterPro"/>
</dbReference>
<dbReference type="GO" id="GO:0004749">
    <property type="term" value="F:ribose phosphate diphosphokinase activity"/>
    <property type="evidence" value="ECO:0007669"/>
    <property type="project" value="UniProtKB-EC"/>
</dbReference>
<gene>
    <name evidence="17" type="ORF">IAC47_05985</name>
</gene>
<dbReference type="GO" id="GO:0002189">
    <property type="term" value="C:ribose phosphate diphosphokinase complex"/>
    <property type="evidence" value="ECO:0007669"/>
    <property type="project" value="TreeGrafter"/>
</dbReference>
<dbReference type="NCBIfam" id="TIGR01251">
    <property type="entry name" value="ribP_PPkin"/>
    <property type="match status" value="1"/>
</dbReference>
<dbReference type="InterPro" id="IPR005946">
    <property type="entry name" value="Rib-P_diPkinase"/>
</dbReference>
<keyword evidence="7" id="KW-0547">Nucleotide-binding</keyword>
<comment type="similarity">
    <text evidence="14">Belongs to the ribose-phosphate pyrophosphokinase family. Class I subfamily.</text>
</comment>
<evidence type="ECO:0000256" key="4">
    <source>
        <dbReference type="ARBA" id="ARBA00022679"/>
    </source>
</evidence>
<dbReference type="GO" id="GO:0005524">
    <property type="term" value="F:ATP binding"/>
    <property type="evidence" value="ECO:0007669"/>
    <property type="project" value="UniProtKB-KW"/>
</dbReference>
<keyword evidence="10" id="KW-0460">Magnesium</keyword>
<dbReference type="SMART" id="SM01400">
    <property type="entry name" value="Pribosyltran_N"/>
    <property type="match status" value="1"/>
</dbReference>
<dbReference type="FunFam" id="3.40.50.2020:FF:000002">
    <property type="entry name" value="Ribose-phosphate pyrophosphokinase"/>
    <property type="match status" value="1"/>
</dbReference>
<dbReference type="FunFam" id="3.40.50.2020:FF:000001">
    <property type="entry name" value="Ribose-phosphate pyrophosphokinase"/>
    <property type="match status" value="1"/>
</dbReference>
<comment type="catalytic activity">
    <reaction evidence="12">
        <text>D-ribose 5-phosphate + ATP = 5-phospho-alpha-D-ribose 1-diphosphate + AMP + H(+)</text>
        <dbReference type="Rhea" id="RHEA:15609"/>
        <dbReference type="ChEBI" id="CHEBI:15378"/>
        <dbReference type="ChEBI" id="CHEBI:30616"/>
        <dbReference type="ChEBI" id="CHEBI:58017"/>
        <dbReference type="ChEBI" id="CHEBI:78346"/>
        <dbReference type="ChEBI" id="CHEBI:456215"/>
        <dbReference type="EC" id="2.7.6.1"/>
    </reaction>
</comment>
<dbReference type="Gene3D" id="3.40.50.2020">
    <property type="match status" value="2"/>
</dbReference>
<dbReference type="SUPFAM" id="SSF53271">
    <property type="entry name" value="PRTase-like"/>
    <property type="match status" value="1"/>
</dbReference>
<reference evidence="17" key="2">
    <citation type="submission" date="2021-04" db="EMBL/GenBank/DDBJ databases">
        <authorList>
            <person name="Gilroy R."/>
        </authorList>
    </citation>
    <scope>NUCLEOTIDE SEQUENCE</scope>
    <source>
        <strain evidence="17">Gambia16-930</strain>
    </source>
</reference>
<dbReference type="NCBIfam" id="NF002320">
    <property type="entry name" value="PRK01259.1"/>
    <property type="match status" value="1"/>
</dbReference>
<evidence type="ECO:0000256" key="11">
    <source>
        <dbReference type="ARBA" id="ARBA00029942"/>
    </source>
</evidence>
<organism evidence="17 18">
    <name type="scientific">Candidatus Onthomorpha intestinigallinarum</name>
    <dbReference type="NCBI Taxonomy" id="2840880"/>
    <lineage>
        <taxon>Bacteria</taxon>
        <taxon>Pseudomonadati</taxon>
        <taxon>Bacteroidota</taxon>
        <taxon>Bacteroidia</taxon>
        <taxon>Bacteroidales</taxon>
        <taxon>Candidatus Onthomorpha</taxon>
    </lineage>
</organism>
<evidence type="ECO:0000313" key="17">
    <source>
        <dbReference type="EMBL" id="HIW87804.1"/>
    </source>
</evidence>
<evidence type="ECO:0000256" key="2">
    <source>
        <dbReference type="ARBA" id="ARBA00004996"/>
    </source>
</evidence>
<evidence type="ECO:0000259" key="16">
    <source>
        <dbReference type="Pfam" id="PF13793"/>
    </source>
</evidence>
<comment type="cofactor">
    <cofactor evidence="1">
        <name>Mg(2+)</name>
        <dbReference type="ChEBI" id="CHEBI:18420"/>
    </cofactor>
</comment>
<evidence type="ECO:0000256" key="8">
    <source>
        <dbReference type="ARBA" id="ARBA00022777"/>
    </source>
</evidence>
<evidence type="ECO:0000256" key="12">
    <source>
        <dbReference type="ARBA" id="ARBA00049535"/>
    </source>
</evidence>
<dbReference type="GO" id="GO:0006015">
    <property type="term" value="P:5-phosphoribose 1-diphosphate biosynthetic process"/>
    <property type="evidence" value="ECO:0007669"/>
    <property type="project" value="TreeGrafter"/>
</dbReference>
<evidence type="ECO:0000256" key="9">
    <source>
        <dbReference type="ARBA" id="ARBA00022840"/>
    </source>
</evidence>
<dbReference type="GO" id="GO:0016301">
    <property type="term" value="F:kinase activity"/>
    <property type="evidence" value="ECO:0007669"/>
    <property type="project" value="UniProtKB-KW"/>
</dbReference>
<comment type="function">
    <text evidence="13">Involved in the biosynthesis of the central metabolite phospho-alpha-D-ribosyl-1-pyrophosphate (PRPP) via the transfer of pyrophosphoryl group from ATP to 1-hydroxyl of ribose-5-phosphate (Rib-5-P).</text>
</comment>
<accession>A0A9D1RHL4</accession>
<evidence type="ECO:0000256" key="7">
    <source>
        <dbReference type="ARBA" id="ARBA00022741"/>
    </source>
</evidence>
<dbReference type="GO" id="GO:0009156">
    <property type="term" value="P:ribonucleoside monophosphate biosynthetic process"/>
    <property type="evidence" value="ECO:0007669"/>
    <property type="project" value="InterPro"/>
</dbReference>
<name>A0A9D1RHL4_9BACT</name>
<dbReference type="CDD" id="cd06223">
    <property type="entry name" value="PRTases_typeI"/>
    <property type="match status" value="1"/>
</dbReference>
<comment type="caution">
    <text evidence="17">The sequence shown here is derived from an EMBL/GenBank/DDBJ whole genome shotgun (WGS) entry which is preliminary data.</text>
</comment>
<dbReference type="InterPro" id="IPR000842">
    <property type="entry name" value="PRib_PP_synth_CS"/>
</dbReference>
<dbReference type="GO" id="GO:0005737">
    <property type="term" value="C:cytoplasm"/>
    <property type="evidence" value="ECO:0007669"/>
    <property type="project" value="TreeGrafter"/>
</dbReference>
<evidence type="ECO:0000256" key="10">
    <source>
        <dbReference type="ARBA" id="ARBA00022842"/>
    </source>
</evidence>
<keyword evidence="4" id="KW-0808">Transferase</keyword>
<evidence type="ECO:0000256" key="3">
    <source>
        <dbReference type="ARBA" id="ARBA00013247"/>
    </source>
</evidence>
<dbReference type="PANTHER" id="PTHR10210:SF41">
    <property type="entry name" value="RIBOSE-PHOSPHATE PYROPHOSPHOKINASE 1, CHLOROPLASTIC"/>
    <property type="match status" value="1"/>
</dbReference>
<comment type="pathway">
    <text evidence="2">Metabolic intermediate biosynthesis; 5-phospho-alpha-D-ribose 1-diphosphate biosynthesis; 5-phospho-alpha-D-ribose 1-diphosphate from D-ribose 5-phosphate (route I): step 1/1.</text>
</comment>
<evidence type="ECO:0000256" key="5">
    <source>
        <dbReference type="ARBA" id="ARBA00022723"/>
    </source>
</evidence>
<keyword evidence="8" id="KW-0418">Kinase</keyword>
<dbReference type="AlphaFoldDB" id="A0A9D1RHL4"/>
<sequence>MAEKSQKDTTALFTGRATAYLARKISKIYQKPLGDSIVLQYADGEFQPSYEQNLRGCDVFIIQSTFAPSDNLMELLMLADAAKRASAKRIIAVIPYFGFARQDRKDKPRVPIAAKLIADLLQAAGVSRVITMDLHADQIQGFFNIPLDHLLASSIFIPYLRGQDIATDDLLFASPDVGGTKRASQYAKTLGTGFVMCYKQRNKPNEIGTMQLIGDVKGKHIILVDDIIDTGNTLCKAADLIKSCGAESVRAMITHPVLSGDAIEKIENSCMEELIVTDTIPLKRDSAKIKVLSTASIFAEAIRRVENYESIADFYEIAVKQKGVIERF</sequence>
<dbReference type="Proteomes" id="UP000824267">
    <property type="component" value="Unassembled WGS sequence"/>
</dbReference>